<name>A0A075K164_9GAMM</name>
<dbReference type="Proteomes" id="UP000027987">
    <property type="component" value="Chromosome"/>
</dbReference>
<dbReference type="SUPFAM" id="SSF53795">
    <property type="entry name" value="PEP carboxykinase-like"/>
    <property type="match status" value="1"/>
</dbReference>
<dbReference type="KEGG" id="dja:HY57_11985"/>
<dbReference type="STRING" id="1217721.HY57_11985"/>
<evidence type="ECO:0000313" key="1">
    <source>
        <dbReference type="EMBL" id="AIF47929.1"/>
    </source>
</evidence>
<proteinExistence type="predicted"/>
<evidence type="ECO:0000313" key="2">
    <source>
        <dbReference type="Proteomes" id="UP000027987"/>
    </source>
</evidence>
<accession>A0A075K164</accession>
<dbReference type="Gene3D" id="3.40.50.300">
    <property type="entry name" value="P-loop containing nucleotide triphosphate hydrolases"/>
    <property type="match status" value="1"/>
</dbReference>
<dbReference type="EMBL" id="CP008884">
    <property type="protein sequence ID" value="AIF47929.1"/>
    <property type="molecule type" value="Genomic_DNA"/>
</dbReference>
<reference evidence="1 2" key="1">
    <citation type="submission" date="2014-07" db="EMBL/GenBank/DDBJ databases">
        <title>Complete Genome Sequence of Dyella japonica Strain A8 Isolated from Malaysian Tropical Soil.</title>
        <authorList>
            <person name="Hui R.K.H."/>
            <person name="Chen J.-W."/>
            <person name="Chan K.-G."/>
            <person name="Leung F.C.C."/>
        </authorList>
    </citation>
    <scope>NUCLEOTIDE SEQUENCE [LARGE SCALE GENOMIC DNA]</scope>
    <source>
        <strain evidence="1 2">A8</strain>
    </source>
</reference>
<dbReference type="AlphaFoldDB" id="A0A075K164"/>
<gene>
    <name evidence="1" type="ORF">HY57_11985</name>
</gene>
<organism evidence="1 2">
    <name type="scientific">Dyella japonica A8</name>
    <dbReference type="NCBI Taxonomy" id="1217721"/>
    <lineage>
        <taxon>Bacteria</taxon>
        <taxon>Pseudomonadati</taxon>
        <taxon>Pseudomonadota</taxon>
        <taxon>Gammaproteobacteria</taxon>
        <taxon>Lysobacterales</taxon>
        <taxon>Rhodanobacteraceae</taxon>
        <taxon>Dyella</taxon>
    </lineage>
</organism>
<sequence>MKKLIFGKCYSFSGTAEHEVWLAECLALYADAGHREAQVEVCISKDVSSDAPLAINPRFHRKLEDGMLTSFPAVDVTWRWGKNGCLMVDAVFKMRDGIKHRVKKLLSMEYATDVEYFEQILHEFVLVPSTYFFNDLAPVHASCMTVDGAACLLAGTGGAGKSAAMLAMRSNDRVGFVCDDIAIMSATPSSRSVVHANMAWPKIYGYDCFGNELGDLILEGRGWVDRTHFRVKNWIDPAIVRRKIRPDHLYREIEPVAAPASRLYYVVREGISDISLSNLGADSAVEMTVAVVGAEYSIFHDHLHWEKYNALATGRTAMLTMDEVVANWRAVLAECLSQIACFKLSVPFDMDHAMYRRRMVDILMGEVTNP</sequence>
<dbReference type="PATRIC" id="fig|1217721.7.peg.2470"/>
<dbReference type="HOGENOM" id="CLU_751708_0_0_6"/>
<dbReference type="InterPro" id="IPR027417">
    <property type="entry name" value="P-loop_NTPase"/>
</dbReference>
<keyword evidence="2" id="KW-1185">Reference proteome</keyword>
<dbReference type="OrthoDB" id="5934301at2"/>
<dbReference type="RefSeq" id="WP_019466800.1">
    <property type="nucleotide sequence ID" value="NZ_ALOY01000178.1"/>
</dbReference>
<protein>
    <submittedName>
        <fullName evidence="1">Uncharacterized protein</fullName>
    </submittedName>
</protein>